<dbReference type="Proteomes" id="UP000707352">
    <property type="component" value="Unassembled WGS sequence"/>
</dbReference>
<dbReference type="RefSeq" id="WP_167671209.1">
    <property type="nucleotide sequence ID" value="NZ_JAATJS010000001.1"/>
</dbReference>
<dbReference type="EMBL" id="JAATJS010000001">
    <property type="protein sequence ID" value="NIX75315.1"/>
    <property type="molecule type" value="Genomic_DNA"/>
</dbReference>
<reference evidence="1 2" key="1">
    <citation type="submission" date="2020-03" db="EMBL/GenBank/DDBJ databases">
        <title>The genome sequence of Microvirga sp. c23x22.</title>
        <authorList>
            <person name="Zhang X."/>
        </authorList>
    </citation>
    <scope>NUCLEOTIDE SEQUENCE [LARGE SCALE GENOMIC DNA]</scope>
    <source>
        <strain evidence="2">c23x22</strain>
    </source>
</reference>
<name>A0ABX0V9F2_9HYPH</name>
<gene>
    <name evidence="1" type="ORF">HB375_01640</name>
</gene>
<comment type="caution">
    <text evidence="1">The sequence shown here is derived from an EMBL/GenBank/DDBJ whole genome shotgun (WGS) entry which is preliminary data.</text>
</comment>
<evidence type="ECO:0000313" key="2">
    <source>
        <dbReference type="Proteomes" id="UP000707352"/>
    </source>
</evidence>
<sequence length="83" mass="9888">MFESVRCAEPAHGGFFCRYESSRPVFENIGDWMLSAITIISFALQLWQMMSPRPRQRSRVFFRKLKIGFIEMTSYEREDDIRS</sequence>
<proteinExistence type="predicted"/>
<evidence type="ECO:0000313" key="1">
    <source>
        <dbReference type="EMBL" id="NIX75315.1"/>
    </source>
</evidence>
<keyword evidence="2" id="KW-1185">Reference proteome</keyword>
<organism evidence="1 2">
    <name type="scientific">Microvirga terricola</name>
    <dbReference type="NCBI Taxonomy" id="2719797"/>
    <lineage>
        <taxon>Bacteria</taxon>
        <taxon>Pseudomonadati</taxon>
        <taxon>Pseudomonadota</taxon>
        <taxon>Alphaproteobacteria</taxon>
        <taxon>Hyphomicrobiales</taxon>
        <taxon>Methylobacteriaceae</taxon>
        <taxon>Microvirga</taxon>
    </lineage>
</organism>
<accession>A0ABX0V9F2</accession>
<protein>
    <submittedName>
        <fullName evidence="1">Uncharacterized protein</fullName>
    </submittedName>
</protein>